<protein>
    <submittedName>
        <fullName evidence="2">Uncharacterized protein</fullName>
    </submittedName>
</protein>
<comment type="caution">
    <text evidence="2">The sequence shown here is derived from an EMBL/GenBank/DDBJ whole genome shotgun (WGS) entry which is preliminary data.</text>
</comment>
<feature type="compositionally biased region" description="Polar residues" evidence="1">
    <location>
        <begin position="306"/>
        <end position="329"/>
    </location>
</feature>
<evidence type="ECO:0000256" key="1">
    <source>
        <dbReference type="SAM" id="MobiDB-lite"/>
    </source>
</evidence>
<dbReference type="Proteomes" id="UP001142055">
    <property type="component" value="Chromosome 3"/>
</dbReference>
<feature type="region of interest" description="Disordered" evidence="1">
    <location>
        <begin position="304"/>
        <end position="341"/>
    </location>
</feature>
<accession>A0A9Q0RLU2</accession>
<keyword evidence="3" id="KW-1185">Reference proteome</keyword>
<organism evidence="2 3">
    <name type="scientific">Blomia tropicalis</name>
    <name type="common">Mite</name>
    <dbReference type="NCBI Taxonomy" id="40697"/>
    <lineage>
        <taxon>Eukaryota</taxon>
        <taxon>Metazoa</taxon>
        <taxon>Ecdysozoa</taxon>
        <taxon>Arthropoda</taxon>
        <taxon>Chelicerata</taxon>
        <taxon>Arachnida</taxon>
        <taxon>Acari</taxon>
        <taxon>Acariformes</taxon>
        <taxon>Sarcoptiformes</taxon>
        <taxon>Astigmata</taxon>
        <taxon>Glycyphagoidea</taxon>
        <taxon>Echimyopodidae</taxon>
        <taxon>Blomia</taxon>
    </lineage>
</organism>
<gene>
    <name evidence="2" type="ORF">RDWZM_008863</name>
</gene>
<dbReference type="InterPro" id="IPR021109">
    <property type="entry name" value="Peptidase_aspartic_dom_sf"/>
</dbReference>
<evidence type="ECO:0000313" key="2">
    <source>
        <dbReference type="EMBL" id="KAJ6217706.1"/>
    </source>
</evidence>
<dbReference type="EMBL" id="JAPWDV010000003">
    <property type="protein sequence ID" value="KAJ6217706.1"/>
    <property type="molecule type" value="Genomic_DNA"/>
</dbReference>
<feature type="compositionally biased region" description="Polar residues" evidence="1">
    <location>
        <begin position="276"/>
        <end position="287"/>
    </location>
</feature>
<feature type="region of interest" description="Disordered" evidence="1">
    <location>
        <begin position="267"/>
        <end position="287"/>
    </location>
</feature>
<name>A0A9Q0RLU2_BLOTA</name>
<dbReference type="Gene3D" id="2.40.70.10">
    <property type="entry name" value="Acid Proteases"/>
    <property type="match status" value="1"/>
</dbReference>
<dbReference type="AlphaFoldDB" id="A0A9Q0RLU2"/>
<sequence length="876" mass="97850">MEVKRMQAEFKKTIEQIRSVESDIIQSQQMLVDSLRETNAKLETLDMTFKLVNKIMKTGIIMERLFQRAKNNQDFSKEFQHIYGNLEFCDKNYSCPMKVAQFKGCFYKKNQTEINMITMRIENNIINPNFKVFEAHPFTLVHSDNTSFCYYKYIGEKYIVYQMNTGCVWPLFNPTVINLADNQLAFDFQPTDGICLPMLNESVDSSYVIDKCKTKSNDSSFTAFQVWPKIVQEKDFVYIYCFNHSITYQGITEECGNAGVVEQDELTQGPGDCSSHENGNVPTSSCSKQQFKKYGYKGRNFDPNFKNRQSNTPPVANGNAPNMNYNQTNRDGDNHMNGNTQSRMMNYSHESVYPPNNVARPSYMGNATSHGNMPNAGAGTYNSNAMGRNSYQNMGSGNATSHGNMPNAGAGTYNSNAMGRNSYQNMGSGNATSHGNMPNVGAGTYNSNAMGRNSYHTMGSGNVNGGNQTSRQANLNNRSQIYNQPRHINNIEVRPLTTLKVLTDTGRRALNGFHYVDVMVNGIIHTAFVDFGSQITVIDDSILDGSEELGPIPFEIIGFEAKYYATTDKMVSIYGQERRYNVVVAKQYKEPILLSINVFADANLSVNAATGRIFMENNKKSYVHSKEDIIIPPKRVMMIETFVSKDAKRHENLMMHTPDRMYAKSRIAVNNAIIKGDQNKIRVINGSDTARTIKKGQALAAIEQIQPSQINKADGIGNSGYQPIVGNTETYAGDDETANVNRITTRGPKSPLNSLFGVMTIMMCLSVISAESQPLIWRDTGKSPMGNEKTKFLNVSLISLCANIVGLEKDETHTVQACDKMYKDAILGPLSERCTAVLEVNDPVKLWGMIGVGSMRFTKEKDDAMLIEDLAYSKLE</sequence>
<proteinExistence type="predicted"/>
<dbReference type="SUPFAM" id="SSF50630">
    <property type="entry name" value="Acid proteases"/>
    <property type="match status" value="1"/>
</dbReference>
<reference evidence="2" key="1">
    <citation type="submission" date="2022-12" db="EMBL/GenBank/DDBJ databases">
        <title>Genome assemblies of Blomia tropicalis.</title>
        <authorList>
            <person name="Cui Y."/>
        </authorList>
    </citation>
    <scope>NUCLEOTIDE SEQUENCE</scope>
    <source>
        <tissue evidence="2">Adult mites</tissue>
    </source>
</reference>
<evidence type="ECO:0000313" key="3">
    <source>
        <dbReference type="Proteomes" id="UP001142055"/>
    </source>
</evidence>